<reference evidence="4" key="2">
    <citation type="submission" date="2025-09" db="UniProtKB">
        <authorList>
            <consortium name="Ensembl"/>
        </authorList>
    </citation>
    <scope>IDENTIFICATION</scope>
</reference>
<dbReference type="SMART" id="SM00741">
    <property type="entry name" value="SapB"/>
    <property type="match status" value="1"/>
</dbReference>
<keyword evidence="2" id="KW-0732">Signal</keyword>
<dbReference type="PANTHER" id="PTHR15541:SF2">
    <property type="entry name" value="GRANULYSIN"/>
    <property type="match status" value="1"/>
</dbReference>
<feature type="signal peptide" evidence="2">
    <location>
        <begin position="1"/>
        <end position="20"/>
    </location>
</feature>
<dbReference type="Gene3D" id="1.10.225.10">
    <property type="entry name" value="Saposin-like"/>
    <property type="match status" value="1"/>
</dbReference>
<sequence length="140" mass="14949">MAAALIVLLALGAAVQVAVTELPRDEDQDVAAGSRWEQPWHLLGDSSAAWDADEGDAMGPGKGLKCKACVGLVKKLQKIVGDDPDEEAINTALDKMCSTGKRQKSICRLLVKKLRQQLSDALQDDDDPRSVCTTLGMCKG</sequence>
<dbReference type="Ensembl" id="ENSPCLT00000019520.1">
    <property type="protein sequence ID" value="ENSPCLP00000014774.1"/>
    <property type="gene ID" value="ENSPCLG00000012094.1"/>
</dbReference>
<feature type="chain" id="PRO_5025377777" description="Saposin B-type domain-containing protein" evidence="2">
    <location>
        <begin position="21"/>
        <end position="140"/>
    </location>
</feature>
<feature type="domain" description="Saposin B-type" evidence="3">
    <location>
        <begin position="62"/>
        <end position="140"/>
    </location>
</feature>
<dbReference type="OMA" id="HWEQQWH"/>
<dbReference type="InterPro" id="IPR038847">
    <property type="entry name" value="Granulysin-like"/>
</dbReference>
<dbReference type="PROSITE" id="PS50015">
    <property type="entry name" value="SAP_B"/>
    <property type="match status" value="1"/>
</dbReference>
<dbReference type="AlphaFoldDB" id="A0A669Q2J2"/>
<dbReference type="GeneID" id="116231335"/>
<dbReference type="Proteomes" id="UP000472261">
    <property type="component" value="Unplaced"/>
</dbReference>
<dbReference type="SUPFAM" id="SSF47862">
    <property type="entry name" value="Saposin"/>
    <property type="match status" value="1"/>
</dbReference>
<evidence type="ECO:0000259" key="3">
    <source>
        <dbReference type="PROSITE" id="PS50015"/>
    </source>
</evidence>
<proteinExistence type="predicted"/>
<protein>
    <recommendedName>
        <fullName evidence="3">Saposin B-type domain-containing protein</fullName>
    </recommendedName>
</protein>
<name>A0A669Q2J2_PHACC</name>
<dbReference type="InterPro" id="IPR008139">
    <property type="entry name" value="SaposinB_dom"/>
</dbReference>
<dbReference type="OrthoDB" id="69496at2759"/>
<evidence type="ECO:0000313" key="5">
    <source>
        <dbReference type="Proteomes" id="UP000472261"/>
    </source>
</evidence>
<reference evidence="4" key="1">
    <citation type="submission" date="2025-08" db="UniProtKB">
        <authorList>
            <consortium name="Ensembl"/>
        </authorList>
    </citation>
    <scope>IDENTIFICATION</scope>
</reference>
<dbReference type="RefSeq" id="XP_031452901.1">
    <property type="nucleotide sequence ID" value="XM_031597041.1"/>
</dbReference>
<dbReference type="KEGG" id="pcoc:116231335"/>
<dbReference type="GO" id="GO:0031640">
    <property type="term" value="P:killing of cells of another organism"/>
    <property type="evidence" value="ECO:0007669"/>
    <property type="project" value="TreeGrafter"/>
</dbReference>
<keyword evidence="5" id="KW-1185">Reference proteome</keyword>
<keyword evidence="1" id="KW-1015">Disulfide bond</keyword>
<organism evidence="4 5">
    <name type="scientific">Phasianus colchicus</name>
    <name type="common">Common pheasant</name>
    <dbReference type="NCBI Taxonomy" id="9054"/>
    <lineage>
        <taxon>Eukaryota</taxon>
        <taxon>Metazoa</taxon>
        <taxon>Chordata</taxon>
        <taxon>Craniata</taxon>
        <taxon>Vertebrata</taxon>
        <taxon>Euteleostomi</taxon>
        <taxon>Archelosauria</taxon>
        <taxon>Archosauria</taxon>
        <taxon>Dinosauria</taxon>
        <taxon>Saurischia</taxon>
        <taxon>Theropoda</taxon>
        <taxon>Coelurosauria</taxon>
        <taxon>Aves</taxon>
        <taxon>Neognathae</taxon>
        <taxon>Galloanserae</taxon>
        <taxon>Galliformes</taxon>
        <taxon>Phasianidae</taxon>
        <taxon>Phasianinae</taxon>
        <taxon>Phasianus</taxon>
    </lineage>
</organism>
<dbReference type="InterPro" id="IPR011001">
    <property type="entry name" value="Saposin-like"/>
</dbReference>
<dbReference type="GO" id="GO:0044194">
    <property type="term" value="C:cytolytic granule"/>
    <property type="evidence" value="ECO:0007669"/>
    <property type="project" value="TreeGrafter"/>
</dbReference>
<evidence type="ECO:0000313" key="4">
    <source>
        <dbReference type="Ensembl" id="ENSPCLP00000014774.1"/>
    </source>
</evidence>
<dbReference type="PANTHER" id="PTHR15541">
    <property type="entry name" value="GRANULYSIN RELATED"/>
    <property type="match status" value="1"/>
</dbReference>
<accession>A0A669Q2J2</accession>
<dbReference type="GO" id="GO:0061844">
    <property type="term" value="P:antimicrobial humoral immune response mediated by antimicrobial peptide"/>
    <property type="evidence" value="ECO:0007669"/>
    <property type="project" value="TreeGrafter"/>
</dbReference>
<evidence type="ECO:0000256" key="2">
    <source>
        <dbReference type="SAM" id="SignalP"/>
    </source>
</evidence>
<gene>
    <name evidence="4" type="primary">LOC116231335</name>
</gene>
<dbReference type="GO" id="GO:0042742">
    <property type="term" value="P:defense response to bacterium"/>
    <property type="evidence" value="ECO:0007669"/>
    <property type="project" value="InterPro"/>
</dbReference>
<evidence type="ECO:0000256" key="1">
    <source>
        <dbReference type="ARBA" id="ARBA00023157"/>
    </source>
</evidence>